<dbReference type="PROSITE" id="PS00455">
    <property type="entry name" value="AMP_BINDING"/>
    <property type="match status" value="1"/>
</dbReference>
<comment type="similarity">
    <text evidence="1">Belongs to the ATP-dependent AMP-binding enzyme family.</text>
</comment>
<feature type="domain" description="AMP-dependent synthetase/ligase" evidence="3">
    <location>
        <begin position="20"/>
        <end position="387"/>
    </location>
</feature>
<dbReference type="GO" id="GO:0006631">
    <property type="term" value="P:fatty acid metabolic process"/>
    <property type="evidence" value="ECO:0007669"/>
    <property type="project" value="TreeGrafter"/>
</dbReference>
<evidence type="ECO:0000313" key="6">
    <source>
        <dbReference type="Proteomes" id="UP000054683"/>
    </source>
</evidence>
<feature type="domain" description="AMP-binding enzyme C-terminal" evidence="4">
    <location>
        <begin position="437"/>
        <end position="511"/>
    </location>
</feature>
<dbReference type="InterPro" id="IPR045851">
    <property type="entry name" value="AMP-bd_C_sf"/>
</dbReference>
<sequence>MNEQKTWSLGTQDTVTAALARSAAQYRDRIFLDFSGELHSYADVDRESTRLAHGLIELGVKKGETVASILDNNIEAVLSWFAINKAGGISVPVNTAYKGEFLRHQLNDCGAKIVIAEADYAQRVADIESGLSSATVLLQRSGPLVPASILQTAELASVFTDSSEPLVDTNSPTDLSMLIYTAGTTGPSKGCMISHNYVCNLGRQVVQMEDRHSEDCNWTALPLFHMNATGGTILSCMFVGARVAIFPRFSVSRFWPDIRRSGATVASLLGSMITFLAEAEDSEASTACFGQLHTVRGSPFPAPLQKKWKERFGVETAGSNSYGLTEAARVVTGMRSDESAPPGSSGRANEDFDVRIFDDNDNELPPNTPGEIVIRPRRPHIMFEGYWNRPGDTLKIMRNMWLHSGDIGKFDENGYFYFVDRMKDYLRRRGENISSFEVETGLRAHPDIADVAVHAVFSESGEDDVKATIVLKDGAGITEEDICVWAIDRLPYFTIPRYFEFRSDLPRNPVGRVLKYELRAEGCTQATWDREKSGMQVPKR</sequence>
<keyword evidence="2 5" id="KW-0436">Ligase</keyword>
<dbReference type="Gene3D" id="3.40.50.12780">
    <property type="entry name" value="N-terminal domain of ligase-like"/>
    <property type="match status" value="1"/>
</dbReference>
<dbReference type="EMBL" id="FCOK02000018">
    <property type="protein sequence ID" value="SAL34420.1"/>
    <property type="molecule type" value="Genomic_DNA"/>
</dbReference>
<dbReference type="OrthoDB" id="9766486at2"/>
<dbReference type="Pfam" id="PF00501">
    <property type="entry name" value="AMP-binding"/>
    <property type="match status" value="1"/>
</dbReference>
<dbReference type="Pfam" id="PF13193">
    <property type="entry name" value="AMP-binding_C"/>
    <property type="match status" value="1"/>
</dbReference>
<accession>A0A158GSK6</accession>
<dbReference type="GO" id="GO:0031956">
    <property type="term" value="F:medium-chain fatty acid-CoA ligase activity"/>
    <property type="evidence" value="ECO:0007669"/>
    <property type="project" value="TreeGrafter"/>
</dbReference>
<evidence type="ECO:0000259" key="4">
    <source>
        <dbReference type="Pfam" id="PF13193"/>
    </source>
</evidence>
<dbReference type="Proteomes" id="UP000054683">
    <property type="component" value="Unassembled WGS sequence"/>
</dbReference>
<protein>
    <submittedName>
        <fullName evidence="5">AMP-dependent synthetase and ligase</fullName>
    </submittedName>
</protein>
<evidence type="ECO:0000313" key="5">
    <source>
        <dbReference type="EMBL" id="SAL34420.1"/>
    </source>
</evidence>
<dbReference type="Gene3D" id="3.30.300.30">
    <property type="match status" value="1"/>
</dbReference>
<evidence type="ECO:0000259" key="3">
    <source>
        <dbReference type="Pfam" id="PF00501"/>
    </source>
</evidence>
<dbReference type="AlphaFoldDB" id="A0A158GSK6"/>
<reference evidence="5 6" key="1">
    <citation type="submission" date="2016-01" db="EMBL/GenBank/DDBJ databases">
        <authorList>
            <person name="Oliw E.H."/>
        </authorList>
    </citation>
    <scope>NUCLEOTIDE SEQUENCE [LARGE SCALE GENOMIC DNA]</scope>
    <source>
        <strain evidence="5">LMG 27134</strain>
    </source>
</reference>
<gene>
    <name evidence="5" type="ORF">AWB69_03151</name>
</gene>
<dbReference type="RefSeq" id="WP_062086081.1">
    <property type="nucleotide sequence ID" value="NZ_FCOK02000018.1"/>
</dbReference>
<dbReference type="InterPro" id="IPR025110">
    <property type="entry name" value="AMP-bd_C"/>
</dbReference>
<dbReference type="SUPFAM" id="SSF56801">
    <property type="entry name" value="Acetyl-CoA synthetase-like"/>
    <property type="match status" value="1"/>
</dbReference>
<evidence type="ECO:0000256" key="2">
    <source>
        <dbReference type="ARBA" id="ARBA00022598"/>
    </source>
</evidence>
<dbReference type="InterPro" id="IPR000873">
    <property type="entry name" value="AMP-dep_synth/lig_dom"/>
</dbReference>
<organism evidence="5 6">
    <name type="scientific">Caballeronia udeis</name>
    <dbReference type="NCBI Taxonomy" id="1232866"/>
    <lineage>
        <taxon>Bacteria</taxon>
        <taxon>Pseudomonadati</taxon>
        <taxon>Pseudomonadota</taxon>
        <taxon>Betaproteobacteria</taxon>
        <taxon>Burkholderiales</taxon>
        <taxon>Burkholderiaceae</taxon>
        <taxon>Caballeronia</taxon>
    </lineage>
</organism>
<dbReference type="PANTHER" id="PTHR43201:SF5">
    <property type="entry name" value="MEDIUM-CHAIN ACYL-COA LIGASE ACSF2, MITOCHONDRIAL"/>
    <property type="match status" value="1"/>
</dbReference>
<evidence type="ECO:0000256" key="1">
    <source>
        <dbReference type="ARBA" id="ARBA00006432"/>
    </source>
</evidence>
<name>A0A158GSK6_9BURK</name>
<dbReference type="CDD" id="cd05934">
    <property type="entry name" value="FACL_DitJ_like"/>
    <property type="match status" value="1"/>
</dbReference>
<proteinExistence type="inferred from homology"/>
<dbReference type="InterPro" id="IPR042099">
    <property type="entry name" value="ANL_N_sf"/>
</dbReference>
<dbReference type="PANTHER" id="PTHR43201">
    <property type="entry name" value="ACYL-COA SYNTHETASE"/>
    <property type="match status" value="1"/>
</dbReference>
<dbReference type="InterPro" id="IPR020845">
    <property type="entry name" value="AMP-binding_CS"/>
</dbReference>